<dbReference type="PANTHER" id="PTHR31392">
    <property type="entry name" value="ALPHA-1,3-MANNOSYLTRANSFERASE MNN1-RELATED"/>
    <property type="match status" value="1"/>
</dbReference>
<evidence type="ECO:0000256" key="7">
    <source>
        <dbReference type="ARBA" id="ARBA00022989"/>
    </source>
</evidence>
<keyword evidence="7" id="KW-1133">Transmembrane helix</keyword>
<keyword evidence="3" id="KW-0328">Glycosyltransferase</keyword>
<dbReference type="VEuPathDB" id="FungiDB:AeMF1_009907"/>
<keyword evidence="11" id="KW-1185">Reference proteome</keyword>
<keyword evidence="8" id="KW-0472">Membrane</keyword>
<comment type="similarity">
    <text evidence="2">Belongs to the MNN1/MNT family.</text>
</comment>
<dbReference type="EMBL" id="VJMJ01000372">
    <property type="protein sequence ID" value="KAF0721668.1"/>
    <property type="molecule type" value="Genomic_DNA"/>
</dbReference>
<protein>
    <recommendedName>
        <fullName evidence="12">Nucleotide-diphospho-sugar transferase domain-containing protein</fullName>
    </recommendedName>
</protein>
<keyword evidence="6" id="KW-0735">Signal-anchor</keyword>
<comment type="subcellular location">
    <subcellularLocation>
        <location evidence="1">Membrane</location>
        <topology evidence="1">Single-pass type II membrane protein</topology>
    </subcellularLocation>
</comment>
<evidence type="ECO:0000313" key="11">
    <source>
        <dbReference type="Proteomes" id="UP000481153"/>
    </source>
</evidence>
<evidence type="ECO:0000256" key="3">
    <source>
        <dbReference type="ARBA" id="ARBA00022676"/>
    </source>
</evidence>
<dbReference type="Pfam" id="PF11051">
    <property type="entry name" value="Mannosyl_trans3"/>
    <property type="match status" value="1"/>
</dbReference>
<gene>
    <name evidence="10" type="ORF">Ae201684_019001</name>
</gene>
<evidence type="ECO:0000256" key="2">
    <source>
        <dbReference type="ARBA" id="ARBA00009105"/>
    </source>
</evidence>
<keyword evidence="4" id="KW-0808">Transferase</keyword>
<dbReference type="GO" id="GO:0006493">
    <property type="term" value="P:protein O-linked glycosylation"/>
    <property type="evidence" value="ECO:0007669"/>
    <property type="project" value="TreeGrafter"/>
</dbReference>
<evidence type="ECO:0000256" key="5">
    <source>
        <dbReference type="ARBA" id="ARBA00022692"/>
    </source>
</evidence>
<evidence type="ECO:0000256" key="1">
    <source>
        <dbReference type="ARBA" id="ARBA00004606"/>
    </source>
</evidence>
<dbReference type="AlphaFoldDB" id="A0A6G0W4M0"/>
<sequence length="440" mass="50505">MPILMGCIVLLLIVYIYVINSMPMIDGKEVYLKISKDQWLTDIKLFQNFSHIKRGIVVCLFDAMVPMAASLVLELRALGNTDLVQMYHCNGELSASSQRILYMIDANVEIVDACKSFVLSGKLPASKANGFRSFWLKPLALLHTRLDEVIILDADDLLFQDPARLWDLPGYKQTGTVFFYDREVAKAEYLNHLAIVRFQRMTNLRALIESFDYAKFGLRRNPSVHLENTLAWNGDSGHEQDSSIVVVNKAKAPLAMEVMWQLLLHDRYSIEFSYGDKELFWLSFELAQLPYFFSPWANSAAAMPRDMEKHPETLCGGLAQWMPSRDAKGILLHINGGYILNPYRKNNIHSMRDAQERTQELLAKIPRHVSKHRTRSKGLTKPEDYSNPDGFWPQECMFNRGSEPMREQDIESIKRRIHSAVGIAQLQQREIALDKLLHKN</sequence>
<dbReference type="GO" id="GO:0005794">
    <property type="term" value="C:Golgi apparatus"/>
    <property type="evidence" value="ECO:0007669"/>
    <property type="project" value="TreeGrafter"/>
</dbReference>
<evidence type="ECO:0000256" key="8">
    <source>
        <dbReference type="ARBA" id="ARBA00023136"/>
    </source>
</evidence>
<dbReference type="InterPro" id="IPR022751">
    <property type="entry name" value="Alpha_mannosyltransferase"/>
</dbReference>
<dbReference type="InterPro" id="IPR029044">
    <property type="entry name" value="Nucleotide-diphossugar_trans"/>
</dbReference>
<reference evidence="10 11" key="1">
    <citation type="submission" date="2019-07" db="EMBL/GenBank/DDBJ databases">
        <title>Genomics analysis of Aphanomyces spp. identifies a new class of oomycete effector associated with host adaptation.</title>
        <authorList>
            <person name="Gaulin E."/>
        </authorList>
    </citation>
    <scope>NUCLEOTIDE SEQUENCE [LARGE SCALE GENOMIC DNA]</scope>
    <source>
        <strain evidence="10 11">ATCC 201684</strain>
    </source>
</reference>
<proteinExistence type="inferred from homology"/>
<evidence type="ECO:0000256" key="6">
    <source>
        <dbReference type="ARBA" id="ARBA00022968"/>
    </source>
</evidence>
<keyword evidence="9" id="KW-0325">Glycoprotein</keyword>
<dbReference type="Proteomes" id="UP000481153">
    <property type="component" value="Unassembled WGS sequence"/>
</dbReference>
<name>A0A6G0W4M0_9STRA</name>
<evidence type="ECO:0008006" key="12">
    <source>
        <dbReference type="Google" id="ProtNLM"/>
    </source>
</evidence>
<evidence type="ECO:0000256" key="9">
    <source>
        <dbReference type="ARBA" id="ARBA00023180"/>
    </source>
</evidence>
<dbReference type="GO" id="GO:0016020">
    <property type="term" value="C:membrane"/>
    <property type="evidence" value="ECO:0007669"/>
    <property type="project" value="UniProtKB-SubCell"/>
</dbReference>
<organism evidence="10 11">
    <name type="scientific">Aphanomyces euteiches</name>
    <dbReference type="NCBI Taxonomy" id="100861"/>
    <lineage>
        <taxon>Eukaryota</taxon>
        <taxon>Sar</taxon>
        <taxon>Stramenopiles</taxon>
        <taxon>Oomycota</taxon>
        <taxon>Saprolegniomycetes</taxon>
        <taxon>Saprolegniales</taxon>
        <taxon>Verrucalvaceae</taxon>
        <taxon>Aphanomyces</taxon>
    </lineage>
</organism>
<evidence type="ECO:0000256" key="4">
    <source>
        <dbReference type="ARBA" id="ARBA00022679"/>
    </source>
</evidence>
<dbReference type="SUPFAM" id="SSF53448">
    <property type="entry name" value="Nucleotide-diphospho-sugar transferases"/>
    <property type="match status" value="1"/>
</dbReference>
<dbReference type="PANTHER" id="PTHR31392:SF1">
    <property type="entry name" value="ALPHA-1,3-MANNOSYLTRANSFERASE MNN1-RELATED"/>
    <property type="match status" value="1"/>
</dbReference>
<evidence type="ECO:0000313" key="10">
    <source>
        <dbReference type="EMBL" id="KAF0721668.1"/>
    </source>
</evidence>
<comment type="caution">
    <text evidence="10">The sequence shown here is derived from an EMBL/GenBank/DDBJ whole genome shotgun (WGS) entry which is preliminary data.</text>
</comment>
<dbReference type="GO" id="GO:0000033">
    <property type="term" value="F:alpha-1,3-mannosyltransferase activity"/>
    <property type="evidence" value="ECO:0007669"/>
    <property type="project" value="TreeGrafter"/>
</dbReference>
<accession>A0A6G0W4M0</accession>
<keyword evidence="5" id="KW-0812">Transmembrane</keyword>